<dbReference type="SUPFAM" id="SSF51126">
    <property type="entry name" value="Pectin lyase-like"/>
    <property type="match status" value="1"/>
</dbReference>
<dbReference type="InterPro" id="IPR032530">
    <property type="entry name" value="DUF4957"/>
</dbReference>
<gene>
    <name evidence="4" type="ORF">DWX70_13640</name>
</gene>
<evidence type="ECO:0000256" key="1">
    <source>
        <dbReference type="SAM" id="SignalP"/>
    </source>
</evidence>
<dbReference type="AlphaFoldDB" id="A0A395VVW8"/>
<feature type="domain" description="DUF4992" evidence="3">
    <location>
        <begin position="2"/>
        <end position="160"/>
    </location>
</feature>
<feature type="domain" description="DUF4957" evidence="2">
    <location>
        <begin position="181"/>
        <end position="339"/>
    </location>
</feature>
<dbReference type="Pfam" id="PF16318">
    <property type="entry name" value="DUF4957"/>
    <property type="match status" value="1"/>
</dbReference>
<proteinExistence type="predicted"/>
<evidence type="ECO:0000259" key="2">
    <source>
        <dbReference type="Pfam" id="PF16318"/>
    </source>
</evidence>
<dbReference type="InterPro" id="IPR032155">
    <property type="entry name" value="DUF4992"/>
</dbReference>
<dbReference type="InterPro" id="IPR011050">
    <property type="entry name" value="Pectin_lyase_fold/virulence"/>
</dbReference>
<dbReference type="RefSeq" id="WP_118418823.1">
    <property type="nucleotide sequence ID" value="NZ_CAKJYX010000005.1"/>
</dbReference>
<dbReference type="PROSITE" id="PS51257">
    <property type="entry name" value="PROKAR_LIPOPROTEIN"/>
    <property type="match status" value="1"/>
</dbReference>
<sequence length="499" mass="54718">MKSKMKIKMKIAGKLWGLSAILLFVSCAKGFDDNETFSGGVTNTQLESPENISFSTLTNADGSESLKLTWPVVMGAGGFKVNVYNMNDPVNPAAVVADSIVDGSSMVFPKLEDTNYQVTVQTMGNEKLNNKDAQTATTQDYKAFAAVATIHESDEIAAYVNAHIQDFSQDQEQCFVLEPGGVYTLDDIADFKLNTVTFRGDKDNRPTIKVSANGGLVTQGGLKIKYINFECTDMSSQKGVLCLSENPDASITTDALGYTNDGANSGFYVINSPIIFQECNFRNIPNSLIYGNKKNYGIKDFRITNCIVQLNNEGSYSVIDFNGGGWIKDLRVENSTFYNLNTTCSGYFVRYSSSSNAQPKKTWGNTDNTGSITITYNTFCKTMANKDFANQLPNTNTLTTTVQYNIFYDCWRLYQAIQSQAKRYTDGNTIWGITKASEGNDTGGRTDSNGKPYATLEDPNFEGPIDLSFDLAQPKGGVNFKPNGSVAVGNKAGDPRWYK</sequence>
<comment type="caution">
    <text evidence="4">The sequence shown here is derived from an EMBL/GenBank/DDBJ whole genome shotgun (WGS) entry which is preliminary data.</text>
</comment>
<evidence type="ECO:0000313" key="5">
    <source>
        <dbReference type="Proteomes" id="UP000266492"/>
    </source>
</evidence>
<organism evidence="4 5">
    <name type="scientific">Bacteroides ovatus</name>
    <dbReference type="NCBI Taxonomy" id="28116"/>
    <lineage>
        <taxon>Bacteria</taxon>
        <taxon>Pseudomonadati</taxon>
        <taxon>Bacteroidota</taxon>
        <taxon>Bacteroidia</taxon>
        <taxon>Bacteroidales</taxon>
        <taxon>Bacteroidaceae</taxon>
        <taxon>Bacteroides</taxon>
    </lineage>
</organism>
<reference evidence="4 5" key="1">
    <citation type="submission" date="2018-08" db="EMBL/GenBank/DDBJ databases">
        <title>A genome reference for cultivated species of the human gut microbiota.</title>
        <authorList>
            <person name="Zou Y."/>
            <person name="Xue W."/>
            <person name="Luo G."/>
        </authorList>
    </citation>
    <scope>NUCLEOTIDE SEQUENCE [LARGE SCALE GENOMIC DNA]</scope>
    <source>
        <strain evidence="4 5">AF20-9LB</strain>
    </source>
</reference>
<feature type="signal peptide" evidence="1">
    <location>
        <begin position="1"/>
        <end position="30"/>
    </location>
</feature>
<evidence type="ECO:0000313" key="4">
    <source>
        <dbReference type="EMBL" id="RGS82975.1"/>
    </source>
</evidence>
<dbReference type="Pfam" id="PF16383">
    <property type="entry name" value="DUF4992"/>
    <property type="match status" value="1"/>
</dbReference>
<evidence type="ECO:0000259" key="3">
    <source>
        <dbReference type="Pfam" id="PF16383"/>
    </source>
</evidence>
<protein>
    <submittedName>
        <fullName evidence="4">DUF4957 domain-containing protein</fullName>
    </submittedName>
</protein>
<feature type="chain" id="PRO_5017479932" evidence="1">
    <location>
        <begin position="31"/>
        <end position="499"/>
    </location>
</feature>
<dbReference type="EMBL" id="QRVZ01000010">
    <property type="protein sequence ID" value="RGS82975.1"/>
    <property type="molecule type" value="Genomic_DNA"/>
</dbReference>
<dbReference type="Proteomes" id="UP000266492">
    <property type="component" value="Unassembled WGS sequence"/>
</dbReference>
<keyword evidence="1" id="KW-0732">Signal</keyword>
<name>A0A395VVW8_BACOV</name>
<accession>A0A395VVW8</accession>